<name>A0A928DPR7_9BACT</name>
<dbReference type="Proteomes" id="UP000725649">
    <property type="component" value="Unassembled WGS sequence"/>
</dbReference>
<evidence type="ECO:0000313" key="3">
    <source>
        <dbReference type="Proteomes" id="UP000725649"/>
    </source>
</evidence>
<dbReference type="InterPro" id="IPR054545">
    <property type="entry name" value="ApeI-like"/>
</dbReference>
<dbReference type="InterPro" id="IPR029069">
    <property type="entry name" value="HotDog_dom_sf"/>
</dbReference>
<dbReference type="AlphaFoldDB" id="A0A928DPR7"/>
<evidence type="ECO:0000313" key="2">
    <source>
        <dbReference type="EMBL" id="MBE6421308.1"/>
    </source>
</evidence>
<dbReference type="SUPFAM" id="SSF54637">
    <property type="entry name" value="Thioesterase/thiol ester dehydrase-isomerase"/>
    <property type="match status" value="1"/>
</dbReference>
<reference evidence="2" key="1">
    <citation type="submission" date="2019-04" db="EMBL/GenBank/DDBJ databases">
        <title>Evolution of Biomass-Degrading Anaerobic Consortia Revealed by Metagenomics.</title>
        <authorList>
            <person name="Peng X."/>
        </authorList>
    </citation>
    <scope>NUCLEOTIDE SEQUENCE</scope>
    <source>
        <strain evidence="2">SIG66</strain>
    </source>
</reference>
<accession>A0A928DPR7</accession>
<gene>
    <name evidence="2" type="ORF">E7027_04160</name>
</gene>
<sequence length="117" mass="13131">MSLEENFSACFVRREENSFLYHIPADFPAFNGHFEGNPLLPAVCQMGLCADALSRQEGKPVEVAEVVRSKFMRPIGPGSRVRVSFTPRPEGKFLAELSSLSTEEKFSQIILRVKELI</sequence>
<dbReference type="EMBL" id="SUVG01000004">
    <property type="protein sequence ID" value="MBE6421308.1"/>
    <property type="molecule type" value="Genomic_DNA"/>
</dbReference>
<dbReference type="Pfam" id="PF22818">
    <property type="entry name" value="ApeI-like"/>
    <property type="match status" value="1"/>
</dbReference>
<feature type="domain" description="ApeI dehydratase-like" evidence="1">
    <location>
        <begin position="18"/>
        <end position="91"/>
    </location>
</feature>
<dbReference type="Gene3D" id="3.10.129.10">
    <property type="entry name" value="Hotdog Thioesterase"/>
    <property type="match status" value="1"/>
</dbReference>
<evidence type="ECO:0000259" key="1">
    <source>
        <dbReference type="Pfam" id="PF22818"/>
    </source>
</evidence>
<proteinExistence type="predicted"/>
<organism evidence="2 3">
    <name type="scientific">Candidatus Avelusimicrobium gallicola</name>
    <dbReference type="NCBI Taxonomy" id="2562704"/>
    <lineage>
        <taxon>Bacteria</taxon>
        <taxon>Pseudomonadati</taxon>
        <taxon>Elusimicrobiota</taxon>
        <taxon>Elusimicrobia</taxon>
        <taxon>Elusimicrobiales</taxon>
        <taxon>Elusimicrobiaceae</taxon>
        <taxon>Candidatus Avelusimicrobium</taxon>
    </lineage>
</organism>
<comment type="caution">
    <text evidence="2">The sequence shown here is derived from an EMBL/GenBank/DDBJ whole genome shotgun (WGS) entry which is preliminary data.</text>
</comment>
<protein>
    <recommendedName>
        <fullName evidence="1">ApeI dehydratase-like domain-containing protein</fullName>
    </recommendedName>
</protein>